<evidence type="ECO:0000313" key="3">
    <source>
        <dbReference type="Proteomes" id="UP000487757"/>
    </source>
</evidence>
<accession>A0A7K0FW49</accession>
<comment type="caution">
    <text evidence="2">The sequence shown here is derived from an EMBL/GenBank/DDBJ whole genome shotgun (WGS) entry which is preliminary data.</text>
</comment>
<dbReference type="RefSeq" id="WP_154279479.1">
    <property type="nucleotide sequence ID" value="NZ_JBHUJQ010000001.1"/>
</dbReference>
<feature type="transmembrane region" description="Helical" evidence="1">
    <location>
        <begin position="149"/>
        <end position="174"/>
    </location>
</feature>
<protein>
    <submittedName>
        <fullName evidence="2">DUF4153 domain-containing protein</fullName>
    </submittedName>
</protein>
<gene>
    <name evidence="2" type="ORF">GJU39_04360</name>
</gene>
<dbReference type="Pfam" id="PF13687">
    <property type="entry name" value="DUF4153"/>
    <property type="match status" value="1"/>
</dbReference>
<name>A0A7K0FW49_9SPHI</name>
<organism evidence="2 3">
    <name type="scientific">Pedobacter petrophilus</name>
    <dbReference type="NCBI Taxonomy" id="1908241"/>
    <lineage>
        <taxon>Bacteria</taxon>
        <taxon>Pseudomonadati</taxon>
        <taxon>Bacteroidota</taxon>
        <taxon>Sphingobacteriia</taxon>
        <taxon>Sphingobacteriales</taxon>
        <taxon>Sphingobacteriaceae</taxon>
        <taxon>Pedobacter</taxon>
    </lineage>
</organism>
<feature type="transmembrane region" description="Helical" evidence="1">
    <location>
        <begin position="326"/>
        <end position="345"/>
    </location>
</feature>
<reference evidence="2 3" key="1">
    <citation type="submission" date="2019-11" db="EMBL/GenBank/DDBJ databases">
        <title>Pedobacter petrophilus genome.</title>
        <authorList>
            <person name="Feldbauer M.J."/>
            <person name="Newman J.D."/>
        </authorList>
    </citation>
    <scope>NUCLEOTIDE SEQUENCE [LARGE SCALE GENOMIC DNA]</scope>
    <source>
        <strain evidence="2 3">LMG 29686</strain>
    </source>
</reference>
<evidence type="ECO:0000256" key="1">
    <source>
        <dbReference type="SAM" id="Phobius"/>
    </source>
</evidence>
<feature type="transmembrane region" description="Helical" evidence="1">
    <location>
        <begin position="352"/>
        <end position="369"/>
    </location>
</feature>
<feature type="transmembrane region" description="Helical" evidence="1">
    <location>
        <begin position="260"/>
        <end position="281"/>
    </location>
</feature>
<keyword evidence="1" id="KW-0472">Membrane</keyword>
<keyword evidence="1" id="KW-0812">Transmembrane</keyword>
<dbReference type="AlphaFoldDB" id="A0A7K0FW49"/>
<feature type="transmembrane region" description="Helical" evidence="1">
    <location>
        <begin position="293"/>
        <end position="314"/>
    </location>
</feature>
<feature type="transmembrane region" description="Helical" evidence="1">
    <location>
        <begin position="52"/>
        <end position="76"/>
    </location>
</feature>
<dbReference type="Proteomes" id="UP000487757">
    <property type="component" value="Unassembled WGS sequence"/>
</dbReference>
<keyword evidence="3" id="KW-1185">Reference proteome</keyword>
<feature type="transmembrane region" description="Helical" evidence="1">
    <location>
        <begin position="226"/>
        <end position="248"/>
    </location>
</feature>
<dbReference type="InterPro" id="IPR025291">
    <property type="entry name" value="DUF4153"/>
</dbReference>
<keyword evidence="1" id="KW-1133">Transmembrane helix</keyword>
<feature type="transmembrane region" description="Helical" evidence="1">
    <location>
        <begin position="88"/>
        <end position="105"/>
    </location>
</feature>
<feature type="transmembrane region" description="Helical" evidence="1">
    <location>
        <begin position="186"/>
        <end position="205"/>
    </location>
</feature>
<feature type="transmembrane region" description="Helical" evidence="1">
    <location>
        <begin position="117"/>
        <end position="137"/>
    </location>
</feature>
<dbReference type="OrthoDB" id="9809196at2"/>
<feature type="transmembrane region" description="Helical" evidence="1">
    <location>
        <begin position="20"/>
        <end position="40"/>
    </location>
</feature>
<evidence type="ECO:0000313" key="2">
    <source>
        <dbReference type="EMBL" id="MRX75314.1"/>
    </source>
</evidence>
<proteinExistence type="predicted"/>
<dbReference type="EMBL" id="WKKH01000005">
    <property type="protein sequence ID" value="MRX75314.1"/>
    <property type="molecule type" value="Genomic_DNA"/>
</dbReference>
<dbReference type="PROSITE" id="PS51257">
    <property type="entry name" value="PROKAR_LIPOPROTEIN"/>
    <property type="match status" value="1"/>
</dbReference>
<sequence>MKLPSLQHLYQGLIAVIKRFPVQCIFIIIATSCWAFYVNIDNYDNDSNHYRLLNLLVKAIFISNLGLALTLALDLLAEKKQFKLQKKWLIRTLAVLFCILLFFLFDLNNNFSDQLRIALLAFAFHLFVAFSPFMDQGHINGFWQFNKVLFLRFLTAALYSAVLYGGLSIALVAIDGLFNVNIRWQIYLTVFAIIAGGFSPVFFLAGVPRNFQQLDEDVSYPKGLKIFTQFVLIPLMTIYLAILLFYEIKIIISWSLPKGMVSSLIIGYTVFGILSLLLIYPMKDKEGNSWIKLFSRFFYTMLLPLIALLLLAVWKRVGPYGITESRYILIIIAIWLTCITAYFLFSKKENIKVIPISLAIITLLAVYGPQSASGLSGYSQLSRLKTIFNSKSTEALEEKPMIIRYLVSRHGLSVLQGFTKKDLGRIEEAINIKYFRRYAREEAAIDSAFSILKVSSEQSVNSSSEYSFTNSNHEFYDIKGYDYFMNINSYEDVQKVLEGVKIKVDRRSDNDIVVINLGDTEKITVDIAEIFDRAVAQADQEKLKPAKNTREFFVPEKEFSFSKTVNHYQFTYVIESIRGYKSRGNTKGGWFNVEAHLLIRKL</sequence>